<dbReference type="Proteomes" id="UP000594586">
    <property type="component" value="Chromosome"/>
</dbReference>
<name>A0A7T0KLL9_9CORY</name>
<gene>
    <name evidence="2" type="ORF">G7Y29_07835</name>
</gene>
<dbReference type="Gene3D" id="3.90.550.10">
    <property type="entry name" value="Spore Coat Polysaccharide Biosynthesis Protein SpsA, Chain A"/>
    <property type="match status" value="1"/>
</dbReference>
<dbReference type="GO" id="GO:0016740">
    <property type="term" value="F:transferase activity"/>
    <property type="evidence" value="ECO:0007669"/>
    <property type="project" value="UniProtKB-KW"/>
</dbReference>
<evidence type="ECO:0000259" key="1">
    <source>
        <dbReference type="Pfam" id="PF00535"/>
    </source>
</evidence>
<dbReference type="EMBL" id="CP064955">
    <property type="protein sequence ID" value="QPK82777.1"/>
    <property type="molecule type" value="Genomic_DNA"/>
</dbReference>
<dbReference type="InterPro" id="IPR050834">
    <property type="entry name" value="Glycosyltransf_2"/>
</dbReference>
<evidence type="ECO:0000313" key="3">
    <source>
        <dbReference type="Proteomes" id="UP000594586"/>
    </source>
</evidence>
<evidence type="ECO:0000313" key="2">
    <source>
        <dbReference type="EMBL" id="QPK82777.1"/>
    </source>
</evidence>
<keyword evidence="3" id="KW-1185">Reference proteome</keyword>
<accession>A0A7T0KLL9</accession>
<dbReference type="KEGG" id="cqn:G7Y29_07835"/>
<dbReference type="InterPro" id="IPR001173">
    <property type="entry name" value="Glyco_trans_2-like"/>
</dbReference>
<keyword evidence="2" id="KW-0808">Transferase</keyword>
<dbReference type="AlphaFoldDB" id="A0A7T0KLL9"/>
<proteinExistence type="predicted"/>
<reference evidence="2 3" key="1">
    <citation type="submission" date="2020-11" db="EMBL/GenBank/DDBJ databases">
        <title>Corynebacterium sp. MC1420.</title>
        <authorList>
            <person name="Zhou J."/>
        </authorList>
    </citation>
    <scope>NUCLEOTIDE SEQUENCE [LARGE SCALE GENOMIC DNA]</scope>
    <source>
        <strain evidence="2 3">MC1420</strain>
    </source>
</reference>
<dbReference type="PANTHER" id="PTHR43685:SF2">
    <property type="entry name" value="GLYCOSYLTRANSFERASE 2-LIKE DOMAIN-CONTAINING PROTEIN"/>
    <property type="match status" value="1"/>
</dbReference>
<feature type="domain" description="Glycosyltransferase 2-like" evidence="1">
    <location>
        <begin position="694"/>
        <end position="807"/>
    </location>
</feature>
<dbReference type="PANTHER" id="PTHR43685">
    <property type="entry name" value="GLYCOSYLTRANSFERASE"/>
    <property type="match status" value="1"/>
</dbReference>
<dbReference type="SUPFAM" id="SSF53448">
    <property type="entry name" value="Nucleotide-diphospho-sugar transferases"/>
    <property type="match status" value="1"/>
</dbReference>
<dbReference type="CDD" id="cd00761">
    <property type="entry name" value="Glyco_tranf_GTA_type"/>
    <property type="match status" value="1"/>
</dbReference>
<protein>
    <submittedName>
        <fullName evidence="2">Glycosyltransferase</fullName>
    </submittedName>
</protein>
<sequence length="1003" mass="111930">MTTKDDGPVYLVAQGSDADFRKLSQGSGFAVDEFQGVEIRAAMRAEGKAYPTLLFLEFDGNRNRIGELKFKANGWWRGKFLDETAFILPTIRIAGSGEVSVSALHFEFSEKLELTSPTRIAEVKEPTSDILGGKRRSAQFEDALEKLKNAASDVLALTKGDTKSVGNDVPQFPTAETDRSKYRESLVKSVLEAMAAGLPTSNGSHHHGVIPARVGIITDEYMFNFYRDVFEETIYLSPGNFEKVIDTVPLDAILYVTCWRGMANDEWKGVKFRERPKAALEAILEYANKNSIPTIFQSIEDPSNFEYFLPVAAKFDFIFTSDAEVIESYKRELGHSRVYYGEYGANPAVNNPIGNSRVSLNYAFFAGSYPERYAERTADMQTVFDSVIKTNGSLVILDRNFDIEGFDFPGAYQRFILGPVSHERLQKIHKLFQVSLNFNSIKSSSTMCAMRVYELQAQGLPIVSNYARSVFNKFPEIRLVPQETNLSLFNDENEYIRELEVANRMATSLFLERSSYAVVGEMARICGLPRALDRNSEILVVAPNEQLAEITKLVQGQSGVSATVMGLCDFDASVLDSYGYVTFMDPRFPYSRHYLAGKMAAFVYTNCHFVTQAGEYDPSGSSICKTVANEYTELANRRELTLVSTDHPDAFAFVSGGVGFISGSGYQTPSYDVGFAEWDAKTSNASLESTPIITVIIPVYNNGRFLAAKCLPSLRRNDSWSRMKVLVVDDGSTDVETLTILKELESLYSNISTFYFGDGGSGSASRPRNKGIELADTELVTFLDPDNEISSGGYDSLIATFERNRAAGEPTEFVSGYQLKVGETVKITGKHARGGAVTVDNPRSQYFEKGKFPVVSTQAAVINSRFLKRENLTFIENAVGQDTLYGWQVLMRANRPVFTDEAYLIYYAERSDSVTNQVGEDFFTKSHTMERAQVRILKELGIFEAYKQHQLPNFVRNWYGEKLRRVSAGERRRAMELVGGICALYGYEYNQLLGDASEENNGV</sequence>
<dbReference type="Pfam" id="PF00535">
    <property type="entry name" value="Glycos_transf_2"/>
    <property type="match status" value="1"/>
</dbReference>
<organism evidence="2 3">
    <name type="scientific">Corynebacterium qintianiae</name>
    <dbReference type="NCBI Taxonomy" id="2709392"/>
    <lineage>
        <taxon>Bacteria</taxon>
        <taxon>Bacillati</taxon>
        <taxon>Actinomycetota</taxon>
        <taxon>Actinomycetes</taxon>
        <taxon>Mycobacteriales</taxon>
        <taxon>Corynebacteriaceae</taxon>
        <taxon>Corynebacterium</taxon>
    </lineage>
</organism>
<dbReference type="InterPro" id="IPR029044">
    <property type="entry name" value="Nucleotide-diphossugar_trans"/>
</dbReference>
<dbReference type="RefSeq" id="WP_165004640.1">
    <property type="nucleotide sequence ID" value="NZ_CP064955.1"/>
</dbReference>